<reference evidence="2" key="1">
    <citation type="journal article" date="2014" name="Science">
        <title>Ancient hybridizations among the ancestral genomes of bread wheat.</title>
        <authorList>
            <consortium name="International Wheat Genome Sequencing Consortium,"/>
            <person name="Marcussen T."/>
            <person name="Sandve S.R."/>
            <person name="Heier L."/>
            <person name="Spannagl M."/>
            <person name="Pfeifer M."/>
            <person name="Jakobsen K.S."/>
            <person name="Wulff B.B."/>
            <person name="Steuernagel B."/>
            <person name="Mayer K.F."/>
            <person name="Olsen O.A."/>
        </authorList>
    </citation>
    <scope>NUCLEOTIDE SEQUENCE [LARGE SCALE GENOMIC DNA]</scope>
    <source>
        <strain evidence="2">cv. AL8/78</strain>
    </source>
</reference>
<reference evidence="1" key="5">
    <citation type="journal article" date="2021" name="G3 (Bethesda)">
        <title>Aegilops tauschii genome assembly Aet v5.0 features greater sequence contiguity and improved annotation.</title>
        <authorList>
            <person name="Wang L."/>
            <person name="Zhu T."/>
            <person name="Rodriguez J.C."/>
            <person name="Deal K.R."/>
            <person name="Dubcovsky J."/>
            <person name="McGuire P.E."/>
            <person name="Lux T."/>
            <person name="Spannagl M."/>
            <person name="Mayer K.F.X."/>
            <person name="Baldrich P."/>
            <person name="Meyers B.C."/>
            <person name="Huo N."/>
            <person name="Gu Y.Q."/>
            <person name="Zhou H."/>
            <person name="Devos K.M."/>
            <person name="Bennetzen J.L."/>
            <person name="Unver T."/>
            <person name="Budak H."/>
            <person name="Gulick P.J."/>
            <person name="Galiba G."/>
            <person name="Kalapos B."/>
            <person name="Nelson D.R."/>
            <person name="Li P."/>
            <person name="You F.M."/>
            <person name="Luo M.C."/>
            <person name="Dvorak J."/>
        </authorList>
    </citation>
    <scope>NUCLEOTIDE SEQUENCE [LARGE SCALE GENOMIC DNA]</scope>
    <source>
        <strain evidence="1">cv. AL8/78</strain>
    </source>
</reference>
<evidence type="ECO:0000313" key="1">
    <source>
        <dbReference type="EnsemblPlants" id="AET3Gv20485300.3"/>
    </source>
</evidence>
<organism evidence="1 2">
    <name type="scientific">Aegilops tauschii subsp. strangulata</name>
    <name type="common">Goatgrass</name>
    <dbReference type="NCBI Taxonomy" id="200361"/>
    <lineage>
        <taxon>Eukaryota</taxon>
        <taxon>Viridiplantae</taxon>
        <taxon>Streptophyta</taxon>
        <taxon>Embryophyta</taxon>
        <taxon>Tracheophyta</taxon>
        <taxon>Spermatophyta</taxon>
        <taxon>Magnoliopsida</taxon>
        <taxon>Liliopsida</taxon>
        <taxon>Poales</taxon>
        <taxon>Poaceae</taxon>
        <taxon>BOP clade</taxon>
        <taxon>Pooideae</taxon>
        <taxon>Triticodae</taxon>
        <taxon>Triticeae</taxon>
        <taxon>Triticinae</taxon>
        <taxon>Aegilops</taxon>
    </lineage>
</organism>
<evidence type="ECO:0000313" key="2">
    <source>
        <dbReference type="Proteomes" id="UP000015105"/>
    </source>
</evidence>
<keyword evidence="2" id="KW-1185">Reference proteome</keyword>
<reference evidence="1" key="3">
    <citation type="journal article" date="2017" name="Nature">
        <title>Genome sequence of the progenitor of the wheat D genome Aegilops tauschii.</title>
        <authorList>
            <person name="Luo M.C."/>
            <person name="Gu Y.Q."/>
            <person name="Puiu D."/>
            <person name="Wang H."/>
            <person name="Twardziok S.O."/>
            <person name="Deal K.R."/>
            <person name="Huo N."/>
            <person name="Zhu T."/>
            <person name="Wang L."/>
            <person name="Wang Y."/>
            <person name="McGuire P.E."/>
            <person name="Liu S."/>
            <person name="Long H."/>
            <person name="Ramasamy R.K."/>
            <person name="Rodriguez J.C."/>
            <person name="Van S.L."/>
            <person name="Yuan L."/>
            <person name="Wang Z."/>
            <person name="Xia Z."/>
            <person name="Xiao L."/>
            <person name="Anderson O.D."/>
            <person name="Ouyang S."/>
            <person name="Liang Y."/>
            <person name="Zimin A.V."/>
            <person name="Pertea G."/>
            <person name="Qi P."/>
            <person name="Bennetzen J.L."/>
            <person name="Dai X."/>
            <person name="Dawson M.W."/>
            <person name="Muller H.G."/>
            <person name="Kugler K."/>
            <person name="Rivarola-Duarte L."/>
            <person name="Spannagl M."/>
            <person name="Mayer K.F.X."/>
            <person name="Lu F.H."/>
            <person name="Bevan M.W."/>
            <person name="Leroy P."/>
            <person name="Li P."/>
            <person name="You F.M."/>
            <person name="Sun Q."/>
            <person name="Liu Z."/>
            <person name="Lyons E."/>
            <person name="Wicker T."/>
            <person name="Salzberg S.L."/>
            <person name="Devos K.M."/>
            <person name="Dvorak J."/>
        </authorList>
    </citation>
    <scope>NUCLEOTIDE SEQUENCE [LARGE SCALE GENOMIC DNA]</scope>
    <source>
        <strain evidence="1">cv. AL8/78</strain>
    </source>
</reference>
<accession>A0A453EVR4</accession>
<dbReference type="EnsemblPlants" id="AET3Gv20485300.3">
    <property type="protein sequence ID" value="AET3Gv20485300.3"/>
    <property type="gene ID" value="AET3Gv20485300"/>
</dbReference>
<sequence>TDEEAPNKAWRLPVEERGSAAAGVDGKSSGSSVSACCVGTTRWSWRGRSQTTPLGWLLCFSPGTRSLGRVYLSYAYYLSRYLHATRGMFAVLRRRRGGGRPGVRARAVRGHGVLVVGVLAVVPGAGHPGLHAGPCRRLRVPVLGGQPRGVRRPKRVGASGARLPAGAAWVQPGVPRGGRVDALRRAVVGGHSGIRALVSSTALNVLALLRHCEVRAL</sequence>
<reference evidence="2" key="2">
    <citation type="journal article" date="2017" name="Nat. Plants">
        <title>The Aegilops tauschii genome reveals multiple impacts of transposons.</title>
        <authorList>
            <person name="Zhao G."/>
            <person name="Zou C."/>
            <person name="Li K."/>
            <person name="Wang K."/>
            <person name="Li T."/>
            <person name="Gao L."/>
            <person name="Zhang X."/>
            <person name="Wang H."/>
            <person name="Yang Z."/>
            <person name="Liu X."/>
            <person name="Jiang W."/>
            <person name="Mao L."/>
            <person name="Kong X."/>
            <person name="Jiao Y."/>
            <person name="Jia J."/>
        </authorList>
    </citation>
    <scope>NUCLEOTIDE SEQUENCE [LARGE SCALE GENOMIC DNA]</scope>
    <source>
        <strain evidence="2">cv. AL8/78</strain>
    </source>
</reference>
<name>A0A453EVR4_AEGTS</name>
<dbReference type="STRING" id="200361.A0A453EVR4"/>
<reference evidence="1" key="4">
    <citation type="submission" date="2019-03" db="UniProtKB">
        <authorList>
            <consortium name="EnsemblPlants"/>
        </authorList>
    </citation>
    <scope>IDENTIFICATION</scope>
</reference>
<dbReference type="AlphaFoldDB" id="A0A453EVR4"/>
<dbReference type="Gramene" id="AET3Gv20485300.3">
    <property type="protein sequence ID" value="AET3Gv20485300.3"/>
    <property type="gene ID" value="AET3Gv20485300"/>
</dbReference>
<dbReference type="Proteomes" id="UP000015105">
    <property type="component" value="Chromosome 3D"/>
</dbReference>
<proteinExistence type="predicted"/>
<protein>
    <submittedName>
        <fullName evidence="1">Uncharacterized protein</fullName>
    </submittedName>
</protein>